<sequence>MLSIRHYQHGGFLPLCNKAGGRSYLRNSKKTDKLCNSSIFFFFKLFAGRGLVSSQSVAAKRWYEVEKEKEEEVHPCLSSVNTMG</sequence>
<dbReference type="Proteomes" id="UP000261560">
    <property type="component" value="Unplaced"/>
</dbReference>
<reference evidence="1" key="1">
    <citation type="submission" date="2025-08" db="UniProtKB">
        <authorList>
            <consortium name="Ensembl"/>
        </authorList>
    </citation>
    <scope>IDENTIFICATION</scope>
</reference>
<evidence type="ECO:0000313" key="1">
    <source>
        <dbReference type="Ensembl" id="ENSOMEP00000006121.1"/>
    </source>
</evidence>
<dbReference type="AlphaFoldDB" id="A0A3B3BKM9"/>
<name>A0A3B3BKM9_ORYME</name>
<evidence type="ECO:0000313" key="2">
    <source>
        <dbReference type="Proteomes" id="UP000261560"/>
    </source>
</evidence>
<reference evidence="1" key="2">
    <citation type="submission" date="2025-09" db="UniProtKB">
        <authorList>
            <consortium name="Ensembl"/>
        </authorList>
    </citation>
    <scope>IDENTIFICATION</scope>
</reference>
<proteinExistence type="predicted"/>
<dbReference type="PaxDb" id="30732-ENSOMEP00000006121"/>
<organism evidence="1 2">
    <name type="scientific">Oryzias melastigma</name>
    <name type="common">Marine medaka</name>
    <dbReference type="NCBI Taxonomy" id="30732"/>
    <lineage>
        <taxon>Eukaryota</taxon>
        <taxon>Metazoa</taxon>
        <taxon>Chordata</taxon>
        <taxon>Craniata</taxon>
        <taxon>Vertebrata</taxon>
        <taxon>Euteleostomi</taxon>
        <taxon>Actinopterygii</taxon>
        <taxon>Neopterygii</taxon>
        <taxon>Teleostei</taxon>
        <taxon>Neoteleostei</taxon>
        <taxon>Acanthomorphata</taxon>
        <taxon>Ovalentaria</taxon>
        <taxon>Atherinomorphae</taxon>
        <taxon>Beloniformes</taxon>
        <taxon>Adrianichthyidae</taxon>
        <taxon>Oryziinae</taxon>
        <taxon>Oryzias</taxon>
    </lineage>
</organism>
<keyword evidence="2" id="KW-1185">Reference proteome</keyword>
<protein>
    <submittedName>
        <fullName evidence="1">Uncharacterized protein</fullName>
    </submittedName>
</protein>
<dbReference type="Ensembl" id="ENSOMET00000006331.1">
    <property type="protein sequence ID" value="ENSOMEP00000006121.1"/>
    <property type="gene ID" value="ENSOMEG00000007171.1"/>
</dbReference>
<accession>A0A3B3BKM9</accession>